<dbReference type="EMBL" id="JANPWB010000001">
    <property type="protein sequence ID" value="KAJ1213822.1"/>
    <property type="molecule type" value="Genomic_DNA"/>
</dbReference>
<protein>
    <submittedName>
        <fullName evidence="2">Uncharacterized protein</fullName>
    </submittedName>
</protein>
<sequence length="101" mass="10999">MAYYRPSSCCVSLFEMVHRDDSIALSWIPTTILGRGPHLHWAPLYSPIVDFLTAEAFPRLSASPRLGGEFLPPVVSSVSASSRAMSMGGRGREAQPQPARP</sequence>
<keyword evidence="3" id="KW-1185">Reference proteome</keyword>
<proteinExistence type="predicted"/>
<evidence type="ECO:0000313" key="2">
    <source>
        <dbReference type="EMBL" id="KAJ1213822.1"/>
    </source>
</evidence>
<dbReference type="AlphaFoldDB" id="A0AAV7WLT3"/>
<evidence type="ECO:0000313" key="3">
    <source>
        <dbReference type="Proteomes" id="UP001066276"/>
    </source>
</evidence>
<organism evidence="2 3">
    <name type="scientific">Pleurodeles waltl</name>
    <name type="common">Iberian ribbed newt</name>
    <dbReference type="NCBI Taxonomy" id="8319"/>
    <lineage>
        <taxon>Eukaryota</taxon>
        <taxon>Metazoa</taxon>
        <taxon>Chordata</taxon>
        <taxon>Craniata</taxon>
        <taxon>Vertebrata</taxon>
        <taxon>Euteleostomi</taxon>
        <taxon>Amphibia</taxon>
        <taxon>Batrachia</taxon>
        <taxon>Caudata</taxon>
        <taxon>Salamandroidea</taxon>
        <taxon>Salamandridae</taxon>
        <taxon>Pleurodelinae</taxon>
        <taxon>Pleurodeles</taxon>
    </lineage>
</organism>
<gene>
    <name evidence="2" type="ORF">NDU88_001453</name>
</gene>
<reference evidence="2" key="1">
    <citation type="journal article" date="2022" name="bioRxiv">
        <title>Sequencing and chromosome-scale assembly of the giantPleurodeles waltlgenome.</title>
        <authorList>
            <person name="Brown T."/>
            <person name="Elewa A."/>
            <person name="Iarovenko S."/>
            <person name="Subramanian E."/>
            <person name="Araus A.J."/>
            <person name="Petzold A."/>
            <person name="Susuki M."/>
            <person name="Suzuki K.-i.T."/>
            <person name="Hayashi T."/>
            <person name="Toyoda A."/>
            <person name="Oliveira C."/>
            <person name="Osipova E."/>
            <person name="Leigh N.D."/>
            <person name="Simon A."/>
            <person name="Yun M.H."/>
        </authorList>
    </citation>
    <scope>NUCLEOTIDE SEQUENCE</scope>
    <source>
        <strain evidence="2">20211129_DDA</strain>
        <tissue evidence="2">Liver</tissue>
    </source>
</reference>
<feature type="region of interest" description="Disordered" evidence="1">
    <location>
        <begin position="82"/>
        <end position="101"/>
    </location>
</feature>
<accession>A0AAV7WLT3</accession>
<comment type="caution">
    <text evidence="2">The sequence shown here is derived from an EMBL/GenBank/DDBJ whole genome shotgun (WGS) entry which is preliminary data.</text>
</comment>
<evidence type="ECO:0000256" key="1">
    <source>
        <dbReference type="SAM" id="MobiDB-lite"/>
    </source>
</evidence>
<dbReference type="Proteomes" id="UP001066276">
    <property type="component" value="Chromosome 1_1"/>
</dbReference>
<name>A0AAV7WLT3_PLEWA</name>